<evidence type="ECO:0000256" key="1">
    <source>
        <dbReference type="ARBA" id="ARBA00022723"/>
    </source>
</evidence>
<dbReference type="PANTHER" id="PTHR24388:SF50">
    <property type="entry name" value="ZINC FINGER PROTEIN 646"/>
    <property type="match status" value="1"/>
</dbReference>
<evidence type="ECO:0000313" key="9">
    <source>
        <dbReference type="Proteomes" id="UP000613066"/>
    </source>
</evidence>
<dbReference type="InterPro" id="IPR013087">
    <property type="entry name" value="Znf_C2H2_type"/>
</dbReference>
<dbReference type="PROSITE" id="PS50157">
    <property type="entry name" value="ZINC_FINGER_C2H2_2"/>
    <property type="match status" value="2"/>
</dbReference>
<dbReference type="EMBL" id="WBMW01002303">
    <property type="protein sequence ID" value="NXC42699.1"/>
    <property type="molecule type" value="Genomic_DNA"/>
</dbReference>
<evidence type="ECO:0000256" key="5">
    <source>
        <dbReference type="ARBA" id="ARBA00023242"/>
    </source>
</evidence>
<keyword evidence="4" id="KW-0862">Zinc</keyword>
<keyword evidence="3 6" id="KW-0863">Zinc-finger</keyword>
<feature type="domain" description="C2H2-type" evidence="7">
    <location>
        <begin position="9"/>
        <end position="31"/>
    </location>
</feature>
<dbReference type="SUPFAM" id="SSF57667">
    <property type="entry name" value="beta-beta-alpha zinc fingers"/>
    <property type="match status" value="1"/>
</dbReference>
<dbReference type="InterPro" id="IPR050527">
    <property type="entry name" value="Snail/Krueppel_Znf"/>
</dbReference>
<dbReference type="OrthoDB" id="8117402at2759"/>
<dbReference type="Pfam" id="PF00096">
    <property type="entry name" value="zf-C2H2"/>
    <property type="match status" value="1"/>
</dbReference>
<keyword evidence="5" id="KW-0539">Nucleus</keyword>
<dbReference type="GO" id="GO:0000981">
    <property type="term" value="F:DNA-binding transcription factor activity, RNA polymerase II-specific"/>
    <property type="evidence" value="ECO:0007669"/>
    <property type="project" value="TreeGrafter"/>
</dbReference>
<dbReference type="GO" id="GO:0000978">
    <property type="term" value="F:RNA polymerase II cis-regulatory region sequence-specific DNA binding"/>
    <property type="evidence" value="ECO:0007669"/>
    <property type="project" value="TreeGrafter"/>
</dbReference>
<dbReference type="Gene3D" id="3.30.160.60">
    <property type="entry name" value="Classic Zinc Finger"/>
    <property type="match status" value="1"/>
</dbReference>
<dbReference type="Pfam" id="PF13894">
    <property type="entry name" value="zf-C2H2_4"/>
    <property type="match status" value="1"/>
</dbReference>
<gene>
    <name evidence="8" type="primary">Znf646_0</name>
    <name evidence="8" type="ORF">PENPIL_R15836</name>
</gene>
<evidence type="ECO:0000313" key="8">
    <source>
        <dbReference type="EMBL" id="NXC42699.1"/>
    </source>
</evidence>
<accession>A0A851NIM5</accession>
<dbReference type="Proteomes" id="UP000613066">
    <property type="component" value="Unassembled WGS sequence"/>
</dbReference>
<dbReference type="PROSITE" id="PS00028">
    <property type="entry name" value="ZINC_FINGER_C2H2_1"/>
    <property type="match status" value="2"/>
</dbReference>
<evidence type="ECO:0000256" key="6">
    <source>
        <dbReference type="PROSITE-ProRule" id="PRU00042"/>
    </source>
</evidence>
<keyword evidence="1" id="KW-0479">Metal-binding</keyword>
<feature type="non-terminal residue" evidence="8">
    <location>
        <position position="66"/>
    </location>
</feature>
<evidence type="ECO:0000256" key="4">
    <source>
        <dbReference type="ARBA" id="ARBA00022833"/>
    </source>
</evidence>
<dbReference type="GO" id="GO:0008270">
    <property type="term" value="F:zinc ion binding"/>
    <property type="evidence" value="ECO:0007669"/>
    <property type="project" value="UniProtKB-KW"/>
</dbReference>
<keyword evidence="2" id="KW-0677">Repeat</keyword>
<dbReference type="SMART" id="SM00355">
    <property type="entry name" value="ZnF_C2H2"/>
    <property type="match status" value="2"/>
</dbReference>
<reference evidence="8" key="1">
    <citation type="submission" date="2019-09" db="EMBL/GenBank/DDBJ databases">
        <title>Bird 10,000 Genomes (B10K) Project - Family phase.</title>
        <authorList>
            <person name="Zhang G."/>
        </authorList>
    </citation>
    <scope>NUCLEOTIDE SEQUENCE</scope>
    <source>
        <strain evidence="8">B10K-DU-001-08</strain>
        <tissue evidence="8">Muscle</tissue>
    </source>
</reference>
<dbReference type="FunFam" id="3.30.160.60:FF:000706">
    <property type="entry name" value="Zinc finger protein"/>
    <property type="match status" value="1"/>
</dbReference>
<name>A0A851NIM5_9GALL</name>
<dbReference type="InterPro" id="IPR036236">
    <property type="entry name" value="Znf_C2H2_sf"/>
</dbReference>
<feature type="non-terminal residue" evidence="8">
    <location>
        <position position="1"/>
    </location>
</feature>
<organism evidence="8 9">
    <name type="scientific">Penelope pileata</name>
    <dbReference type="NCBI Taxonomy" id="1118817"/>
    <lineage>
        <taxon>Eukaryota</taxon>
        <taxon>Metazoa</taxon>
        <taxon>Chordata</taxon>
        <taxon>Craniata</taxon>
        <taxon>Vertebrata</taxon>
        <taxon>Euteleostomi</taxon>
        <taxon>Archelosauria</taxon>
        <taxon>Archosauria</taxon>
        <taxon>Dinosauria</taxon>
        <taxon>Saurischia</taxon>
        <taxon>Theropoda</taxon>
        <taxon>Coelurosauria</taxon>
        <taxon>Aves</taxon>
        <taxon>Neognathae</taxon>
        <taxon>Galloanserae</taxon>
        <taxon>Galliformes</taxon>
        <taxon>Cracidae</taxon>
        <taxon>Penelope</taxon>
    </lineage>
</organism>
<comment type="caution">
    <text evidence="8">The sequence shown here is derived from an EMBL/GenBank/DDBJ whole genome shotgun (WGS) entry which is preliminary data.</text>
</comment>
<evidence type="ECO:0000256" key="3">
    <source>
        <dbReference type="ARBA" id="ARBA00022771"/>
    </source>
</evidence>
<proteinExistence type="predicted"/>
<evidence type="ECO:0000259" key="7">
    <source>
        <dbReference type="PROSITE" id="PS50157"/>
    </source>
</evidence>
<keyword evidence="9" id="KW-1185">Reference proteome</keyword>
<feature type="domain" description="C2H2-type" evidence="7">
    <location>
        <begin position="36"/>
        <end position="63"/>
    </location>
</feature>
<dbReference type="PANTHER" id="PTHR24388">
    <property type="entry name" value="ZINC FINGER PROTEIN"/>
    <property type="match status" value="1"/>
</dbReference>
<evidence type="ECO:0000256" key="2">
    <source>
        <dbReference type="ARBA" id="ARBA00022737"/>
    </source>
</evidence>
<protein>
    <submittedName>
        <fullName evidence="8">ZN646 protein</fullName>
    </submittedName>
</protein>
<sequence>MAASPGRPFCCPDCGRRYRHRGSLANHQHTHRPGLFSCPSCPKTFPNLMALRNHARLHRRRPPPRR</sequence>
<dbReference type="AlphaFoldDB" id="A0A851NIM5"/>